<reference evidence="4" key="1">
    <citation type="submission" date="2021-03" db="EMBL/GenBank/DDBJ databases">
        <authorList>
            <person name="Bekaert M."/>
        </authorList>
    </citation>
    <scope>NUCLEOTIDE SEQUENCE</scope>
</reference>
<dbReference type="Pfam" id="PF00067">
    <property type="entry name" value="p450"/>
    <property type="match status" value="1"/>
</dbReference>
<dbReference type="GO" id="GO:0006805">
    <property type="term" value="P:xenobiotic metabolic process"/>
    <property type="evidence" value="ECO:0007669"/>
    <property type="project" value="TreeGrafter"/>
</dbReference>
<evidence type="ECO:0000313" key="5">
    <source>
        <dbReference type="Proteomes" id="UP000683360"/>
    </source>
</evidence>
<organism evidence="4 5">
    <name type="scientific">Mytilus edulis</name>
    <name type="common">Blue mussel</name>
    <dbReference type="NCBI Taxonomy" id="6550"/>
    <lineage>
        <taxon>Eukaryota</taxon>
        <taxon>Metazoa</taxon>
        <taxon>Spiralia</taxon>
        <taxon>Lophotrochozoa</taxon>
        <taxon>Mollusca</taxon>
        <taxon>Bivalvia</taxon>
        <taxon>Autobranchia</taxon>
        <taxon>Pteriomorphia</taxon>
        <taxon>Mytilida</taxon>
        <taxon>Mytiloidea</taxon>
        <taxon>Mytilidae</taxon>
        <taxon>Mytilinae</taxon>
        <taxon>Mytilus</taxon>
    </lineage>
</organism>
<dbReference type="SUPFAM" id="SSF48264">
    <property type="entry name" value="Cytochrome P450"/>
    <property type="match status" value="1"/>
</dbReference>
<dbReference type="GO" id="GO:0005737">
    <property type="term" value="C:cytoplasm"/>
    <property type="evidence" value="ECO:0007669"/>
    <property type="project" value="TreeGrafter"/>
</dbReference>
<dbReference type="InterPro" id="IPR001128">
    <property type="entry name" value="Cyt_P450"/>
</dbReference>
<evidence type="ECO:0000256" key="1">
    <source>
        <dbReference type="ARBA" id="ARBA00010617"/>
    </source>
</evidence>
<dbReference type="GO" id="GO:0020037">
    <property type="term" value="F:heme binding"/>
    <property type="evidence" value="ECO:0007669"/>
    <property type="project" value="InterPro"/>
</dbReference>
<dbReference type="Proteomes" id="UP000683360">
    <property type="component" value="Unassembled WGS sequence"/>
</dbReference>
<dbReference type="GO" id="GO:0006082">
    <property type="term" value="P:organic acid metabolic process"/>
    <property type="evidence" value="ECO:0007669"/>
    <property type="project" value="TreeGrafter"/>
</dbReference>
<sequence length="218" mass="24711">MKTVETSNEYYTDEQLLSVMADLFGAGTETSATTIEWAFVYLMNDMDVQIKMRQEIDDIVGNGRLPTMSDKHKLPYCEAVVIETFRLGNVVPFSLPHNVSEDIYFKGFIIPKNAVIMPCLDSVAHDENLFPDSHSFKPDRFLDKNGKIYGQDKILSFSLEESAWENPLARMEVFLYLTALVQRFEILPPEGESPPPVKGQLGVTYSPDSFKLRAISRT</sequence>
<keyword evidence="2" id="KW-0479">Metal-binding</keyword>
<keyword evidence="5" id="KW-1185">Reference proteome</keyword>
<evidence type="ECO:0000313" key="4">
    <source>
        <dbReference type="EMBL" id="CAG2249629.1"/>
    </source>
</evidence>
<protein>
    <submittedName>
        <fullName evidence="4">Cytochrome P450 2C29,Cytochrome P450 2C16,Cytochrome P450 2C6,Cytochrome P450 2C7,Cytochrome P450 2C8,Cytochrome P450 2C26,Cytochrome P450 2C20,Cytochrome P450 2C38,Cytochrome P450 2D28</fullName>
    </submittedName>
</protein>
<dbReference type="EMBL" id="CAJPWZ010002975">
    <property type="protein sequence ID" value="CAG2249629.1"/>
    <property type="molecule type" value="Genomic_DNA"/>
</dbReference>
<dbReference type="InterPro" id="IPR002401">
    <property type="entry name" value="Cyt_P450_E_grp-I"/>
</dbReference>
<comment type="caution">
    <text evidence="4">The sequence shown here is derived from an EMBL/GenBank/DDBJ whole genome shotgun (WGS) entry which is preliminary data.</text>
</comment>
<dbReference type="AlphaFoldDB" id="A0A8S3V055"/>
<comment type="similarity">
    <text evidence="1">Belongs to the cytochrome P450 family.</text>
</comment>
<gene>
    <name evidence="4" type="ORF">MEDL_61359</name>
</gene>
<name>A0A8S3V055_MYTED</name>
<dbReference type="OrthoDB" id="6141508at2759"/>
<dbReference type="Gene3D" id="1.10.630.10">
    <property type="entry name" value="Cytochrome P450"/>
    <property type="match status" value="1"/>
</dbReference>
<proteinExistence type="inferred from homology"/>
<dbReference type="InterPro" id="IPR036396">
    <property type="entry name" value="Cyt_P450_sf"/>
</dbReference>
<dbReference type="GO" id="GO:0016712">
    <property type="term" value="F:oxidoreductase activity, acting on paired donors, with incorporation or reduction of molecular oxygen, reduced flavin or flavoprotein as one donor, and incorporation of one atom of oxygen"/>
    <property type="evidence" value="ECO:0007669"/>
    <property type="project" value="TreeGrafter"/>
</dbReference>
<keyword evidence="3" id="KW-0408">Iron</keyword>
<dbReference type="InterPro" id="IPR050182">
    <property type="entry name" value="Cytochrome_P450_fam2"/>
</dbReference>
<dbReference type="GO" id="GO:0005506">
    <property type="term" value="F:iron ion binding"/>
    <property type="evidence" value="ECO:0007669"/>
    <property type="project" value="InterPro"/>
</dbReference>
<evidence type="ECO:0000256" key="2">
    <source>
        <dbReference type="ARBA" id="ARBA00022723"/>
    </source>
</evidence>
<dbReference type="PANTHER" id="PTHR24300">
    <property type="entry name" value="CYTOCHROME P450 508A4-RELATED"/>
    <property type="match status" value="1"/>
</dbReference>
<dbReference type="PANTHER" id="PTHR24300:SF375">
    <property type="entry name" value="CYTOCHROME P450 FAMILY"/>
    <property type="match status" value="1"/>
</dbReference>
<evidence type="ECO:0000256" key="3">
    <source>
        <dbReference type="ARBA" id="ARBA00023004"/>
    </source>
</evidence>
<dbReference type="PRINTS" id="PR00385">
    <property type="entry name" value="P450"/>
</dbReference>
<accession>A0A8S3V055</accession>
<dbReference type="PRINTS" id="PR00463">
    <property type="entry name" value="EP450I"/>
</dbReference>